<comment type="caution">
    <text evidence="7">The sequence shown here is derived from an EMBL/GenBank/DDBJ whole genome shotgun (WGS) entry which is preliminary data.</text>
</comment>
<accession>A0A402B2K0</accession>
<evidence type="ECO:0000256" key="5">
    <source>
        <dbReference type="ARBA" id="ARBA00041564"/>
    </source>
</evidence>
<dbReference type="Pfam" id="PF00425">
    <property type="entry name" value="Chorismate_bind"/>
    <property type="match status" value="1"/>
</dbReference>
<dbReference type="PRINTS" id="PR00095">
    <property type="entry name" value="ANTSNTHASEI"/>
</dbReference>
<evidence type="ECO:0000313" key="7">
    <source>
        <dbReference type="EMBL" id="GCE25569.1"/>
    </source>
</evidence>
<dbReference type="NCBIfam" id="TIGR00543">
    <property type="entry name" value="isochor_syn"/>
    <property type="match status" value="1"/>
</dbReference>
<gene>
    <name evidence="7" type="ORF">KDA_10530</name>
</gene>
<dbReference type="InterPro" id="IPR004561">
    <property type="entry name" value="IsoChor_synthase"/>
</dbReference>
<evidence type="ECO:0000256" key="1">
    <source>
        <dbReference type="ARBA" id="ARBA00000799"/>
    </source>
</evidence>
<dbReference type="GO" id="GO:0008909">
    <property type="term" value="F:isochorismate synthase activity"/>
    <property type="evidence" value="ECO:0007669"/>
    <property type="project" value="UniProtKB-EC"/>
</dbReference>
<evidence type="ECO:0000259" key="6">
    <source>
        <dbReference type="Pfam" id="PF00425"/>
    </source>
</evidence>
<dbReference type="PANTHER" id="PTHR42839:SF2">
    <property type="entry name" value="ISOCHORISMATE SYNTHASE ENTC"/>
    <property type="match status" value="1"/>
</dbReference>
<comment type="similarity">
    <text evidence="2">Belongs to the isochorismate synthase family.</text>
</comment>
<evidence type="ECO:0000256" key="2">
    <source>
        <dbReference type="ARBA" id="ARBA00005297"/>
    </source>
</evidence>
<proteinExistence type="inferred from homology"/>
<dbReference type="EC" id="5.4.4.2" evidence="3"/>
<dbReference type="InterPro" id="IPR005801">
    <property type="entry name" value="ADC_synthase"/>
</dbReference>
<dbReference type="EMBL" id="BIFT01000001">
    <property type="protein sequence ID" value="GCE25569.1"/>
    <property type="molecule type" value="Genomic_DNA"/>
</dbReference>
<organism evidence="7 8">
    <name type="scientific">Dictyobacter alpinus</name>
    <dbReference type="NCBI Taxonomy" id="2014873"/>
    <lineage>
        <taxon>Bacteria</taxon>
        <taxon>Bacillati</taxon>
        <taxon>Chloroflexota</taxon>
        <taxon>Ktedonobacteria</taxon>
        <taxon>Ktedonobacterales</taxon>
        <taxon>Dictyobacteraceae</taxon>
        <taxon>Dictyobacter</taxon>
    </lineage>
</organism>
<reference evidence="8" key="1">
    <citation type="submission" date="2018-12" db="EMBL/GenBank/DDBJ databases">
        <title>Tengunoibacter tsumagoiensis gen. nov., sp. nov., Dictyobacter kobayashii sp. nov., D. alpinus sp. nov., and D. joshuensis sp. nov. and description of Dictyobacteraceae fam. nov. within the order Ktedonobacterales isolated from Tengu-no-mugimeshi.</title>
        <authorList>
            <person name="Wang C.M."/>
            <person name="Zheng Y."/>
            <person name="Sakai Y."/>
            <person name="Toyoda A."/>
            <person name="Minakuchi Y."/>
            <person name="Abe K."/>
            <person name="Yokota A."/>
            <person name="Yabe S."/>
        </authorList>
    </citation>
    <scope>NUCLEOTIDE SEQUENCE [LARGE SCALE GENOMIC DNA]</scope>
    <source>
        <strain evidence="8">Uno16</strain>
    </source>
</reference>
<dbReference type="PANTHER" id="PTHR42839">
    <property type="entry name" value="ISOCHORISMATE SYNTHASE ENTC"/>
    <property type="match status" value="1"/>
</dbReference>
<dbReference type="AlphaFoldDB" id="A0A402B2K0"/>
<dbReference type="InterPro" id="IPR019999">
    <property type="entry name" value="Anth_synth_I-like"/>
</dbReference>
<dbReference type="SUPFAM" id="SSF56322">
    <property type="entry name" value="ADC synthase"/>
    <property type="match status" value="1"/>
</dbReference>
<dbReference type="Proteomes" id="UP000287171">
    <property type="component" value="Unassembled WGS sequence"/>
</dbReference>
<feature type="domain" description="Chorismate-utilising enzyme C-terminal" evidence="6">
    <location>
        <begin position="185"/>
        <end position="437"/>
    </location>
</feature>
<protein>
    <recommendedName>
        <fullName evidence="3">isochorismate synthase</fullName>
        <ecNumber evidence="3">5.4.4.2</ecNumber>
    </recommendedName>
    <alternativeName>
        <fullName evidence="5">Isochorismate mutase</fullName>
    </alternativeName>
</protein>
<keyword evidence="8" id="KW-1185">Reference proteome</keyword>
<sequence>MSITLPIALHDPQWLFTLFQQLDLGDRFFWSRSVDARALVGVGQAAAIETTGPERVSSAATAWRELRRDAIIEKISTDLPAYTSGPVLLGGFTFDTLTPRTDLWQNFPDGLLILPYLLFHSDEDKAGLTINALVDATDAYEQRANAVIETLQRLSHALQSTSAPSTEKPAPTNEEFITHNLLPAEQWKNQVAQAVEKIRAGEFEKVVLARAVQVEQANPFDVDATLQRLSQSYPGAYVFAIQRGSRYFMGATPERLVCSEDGQIQTMALAGSAPRGTTAEEDEHLGNELLHSEKNQGEHQFVVTTIRDALSTLCSRVWVADAPHLLKLKNIQHLETPIMGDLLPGHSILEAIEDLHPTPAVGGYPRLPALAAIGADEHLDRGWYAGPVGWIGTGGNGEFAVALRSGLVEGRQATLFAGCGIVADSNPESEYQESCLKLQVMLRGLGGEK</sequence>
<dbReference type="Gene3D" id="3.60.120.10">
    <property type="entry name" value="Anthranilate synthase"/>
    <property type="match status" value="1"/>
</dbReference>
<keyword evidence="4" id="KW-0413">Isomerase</keyword>
<name>A0A402B2K0_9CHLR</name>
<evidence type="ECO:0000256" key="4">
    <source>
        <dbReference type="ARBA" id="ARBA00023235"/>
    </source>
</evidence>
<comment type="catalytic activity">
    <reaction evidence="1">
        <text>chorismate = isochorismate</text>
        <dbReference type="Rhea" id="RHEA:18985"/>
        <dbReference type="ChEBI" id="CHEBI:29748"/>
        <dbReference type="ChEBI" id="CHEBI:29780"/>
        <dbReference type="EC" id="5.4.4.2"/>
    </reaction>
</comment>
<evidence type="ECO:0000313" key="8">
    <source>
        <dbReference type="Proteomes" id="UP000287171"/>
    </source>
</evidence>
<evidence type="ECO:0000256" key="3">
    <source>
        <dbReference type="ARBA" id="ARBA00012824"/>
    </source>
</evidence>
<dbReference type="InterPro" id="IPR015890">
    <property type="entry name" value="Chorismate_C"/>
</dbReference>